<organism evidence="2 3">
    <name type="scientific">Oceanobacillus oncorhynchi</name>
    <dbReference type="NCBI Taxonomy" id="545501"/>
    <lineage>
        <taxon>Bacteria</taxon>
        <taxon>Bacillati</taxon>
        <taxon>Bacillota</taxon>
        <taxon>Bacilli</taxon>
        <taxon>Bacillales</taxon>
        <taxon>Bacillaceae</taxon>
        <taxon>Oceanobacillus</taxon>
    </lineage>
</organism>
<dbReference type="AlphaFoldDB" id="A0A0A1MT01"/>
<name>A0A0A1MT01_9BACI</name>
<dbReference type="GO" id="GO:0016853">
    <property type="term" value="F:isomerase activity"/>
    <property type="evidence" value="ECO:0007669"/>
    <property type="project" value="UniProtKB-KW"/>
</dbReference>
<dbReference type="InterPro" id="IPR036237">
    <property type="entry name" value="Xyl_isomerase-like_sf"/>
</dbReference>
<dbReference type="InterPro" id="IPR013022">
    <property type="entry name" value="Xyl_isomerase-like_TIM-brl"/>
</dbReference>
<dbReference type="STRING" id="545501.BN997_01974"/>
<keyword evidence="2" id="KW-0413">Isomerase</keyword>
<gene>
    <name evidence="2" type="ORF">BN997_01974</name>
</gene>
<dbReference type="PANTHER" id="PTHR12110">
    <property type="entry name" value="HYDROXYPYRUVATE ISOMERASE"/>
    <property type="match status" value="1"/>
</dbReference>
<dbReference type="RefSeq" id="WP_042531711.1">
    <property type="nucleotide sequence ID" value="NZ_CDGG01000001.1"/>
</dbReference>
<sequence>MPIEGPYGCKLAAELGLEGIQLELGSYEKNFPLSKKSVQEAYLEAAEKYNISYPSIAVRITDDYSITDSKESKSRKIIMEAVEKGIDTAKAMNIPVVMIPTFEKSEIKTDSDFQKVVEVFKTICDYGLAKGITIAAENALSVAETQQLFERVGRPNLQLYFDTQNYYLNKGYETPKMIKDLIPLFCNQLHVKDGKDKDLSGALLGEGDTDFYASIKELKKHHYAGWYMIENYYNQKPLSTLHDDPVEILKKDVGILKEAIKNH</sequence>
<protein>
    <submittedName>
        <fullName evidence="2">Xylose isomerase-like TIM barrel</fullName>
    </submittedName>
</protein>
<dbReference type="Gene3D" id="3.20.20.150">
    <property type="entry name" value="Divalent-metal-dependent TIM barrel enzymes"/>
    <property type="match status" value="1"/>
</dbReference>
<dbReference type="Proteomes" id="UP000040453">
    <property type="component" value="Unassembled WGS sequence"/>
</dbReference>
<feature type="domain" description="Xylose isomerase-like TIM barrel" evidence="1">
    <location>
        <begin position="10"/>
        <end position="255"/>
    </location>
</feature>
<accession>A0A0A1MT01</accession>
<evidence type="ECO:0000313" key="3">
    <source>
        <dbReference type="Proteomes" id="UP000040453"/>
    </source>
</evidence>
<dbReference type="SUPFAM" id="SSF51658">
    <property type="entry name" value="Xylose isomerase-like"/>
    <property type="match status" value="1"/>
</dbReference>
<proteinExistence type="predicted"/>
<keyword evidence="3" id="KW-1185">Reference proteome</keyword>
<evidence type="ECO:0000313" key="2">
    <source>
        <dbReference type="EMBL" id="CEI82116.1"/>
    </source>
</evidence>
<reference evidence="2 3" key="1">
    <citation type="submission" date="2014-11" db="EMBL/GenBank/DDBJ databases">
        <authorList>
            <person name="Urmite Genomes Urmite Genomes"/>
        </authorList>
    </citation>
    <scope>NUCLEOTIDE SEQUENCE [LARGE SCALE GENOMIC DNA]</scope>
    <source>
        <strain evidence="2 3">Oc5</strain>
    </source>
</reference>
<dbReference type="InterPro" id="IPR050312">
    <property type="entry name" value="IolE/XylAMocC-like"/>
</dbReference>
<dbReference type="Pfam" id="PF01261">
    <property type="entry name" value="AP_endonuc_2"/>
    <property type="match status" value="1"/>
</dbReference>
<dbReference type="EMBL" id="CDGG01000001">
    <property type="protein sequence ID" value="CEI82116.1"/>
    <property type="molecule type" value="Genomic_DNA"/>
</dbReference>
<evidence type="ECO:0000259" key="1">
    <source>
        <dbReference type="Pfam" id="PF01261"/>
    </source>
</evidence>